<dbReference type="GO" id="GO:0022857">
    <property type="term" value="F:transmembrane transporter activity"/>
    <property type="evidence" value="ECO:0007669"/>
    <property type="project" value="InterPro"/>
</dbReference>
<evidence type="ECO:0000256" key="3">
    <source>
        <dbReference type="ARBA" id="ARBA00022448"/>
    </source>
</evidence>
<gene>
    <name evidence="9" type="ORF">N7493_004745</name>
</gene>
<reference evidence="9" key="2">
    <citation type="submission" date="2023-01" db="EMBL/GenBank/DDBJ databases">
        <authorList>
            <person name="Petersen C."/>
        </authorList>
    </citation>
    <scope>NUCLEOTIDE SEQUENCE</scope>
    <source>
        <strain evidence="9">IBT 17514</strain>
    </source>
</reference>
<dbReference type="InterPro" id="IPR036259">
    <property type="entry name" value="MFS_trans_sf"/>
</dbReference>
<feature type="transmembrane region" description="Helical" evidence="8">
    <location>
        <begin position="453"/>
        <end position="472"/>
    </location>
</feature>
<sequence>MTVRKRFINPFTHKASTEEQSASAEQDVEAPVNSKSKFPLAKSQETNQSLAGDEIVDEKAQTGTRKAQASTQAWTRKTLIAAFVLVWIVNFLEYFSSGLLSTLSPYIYSDFELHSLTGITSVISSIVSAMVKFPYAKIMDIWGRPQAFGIGVGFLTLGLIMMAACKNVQTYCAAQVFYQTGFSMIDFSMTIFIADTTALKNRAFWIAYAASPYLITPWIYGYAADRILAPDGIGYRWGFGVFAIVMPIISAPLWALWYHTQKKAEKLSLAEEKSSGRSLWQSIIHYCVEFDIIGLLIISTGFSLFLLSFSLYSYQAGEWRSPMIICFVIIGFLLIIAFTLWEKYFAPMKFMPWELIQNRTVFFTFSMVVSLYFAWYIWDNYFQSLLQVMFNQTVTQATYIANIYTIGSTFWCLVFGAILRCNGRLKLWAICFGVPLTILGVGLMIKFRQPDSNIGYIVMCQIFVAFGGGTLVTCEQMTVMAVSAQRNIPAILAIEGVVASIGSALGGTVAVAMWTGIFPVRLQERLPASAQSDFSSIYGSLVTQKSYPRGSDVRNAIDHAYGDTQRLMLITATCLYLITWTSCFLWKDINVKKMNQQVHGVHL</sequence>
<comment type="caution">
    <text evidence="9">The sequence shown here is derived from an EMBL/GenBank/DDBJ whole genome shotgun (WGS) entry which is preliminary data.</text>
</comment>
<dbReference type="PANTHER" id="PTHR23501">
    <property type="entry name" value="MAJOR FACILITATOR SUPERFAMILY"/>
    <property type="match status" value="1"/>
</dbReference>
<feature type="transmembrane region" description="Helical" evidence="8">
    <location>
        <begin position="235"/>
        <end position="257"/>
    </location>
</feature>
<feature type="region of interest" description="Disordered" evidence="7">
    <location>
        <begin position="9"/>
        <end position="54"/>
    </location>
</feature>
<feature type="transmembrane region" description="Helical" evidence="8">
    <location>
        <begin position="176"/>
        <end position="194"/>
    </location>
</feature>
<evidence type="ECO:0000313" key="10">
    <source>
        <dbReference type="Proteomes" id="UP001215712"/>
    </source>
</evidence>
<comment type="similarity">
    <text evidence="2">Belongs to the major facilitator superfamily.</text>
</comment>
<keyword evidence="5 8" id="KW-1133">Transmembrane helix</keyword>
<reference evidence="9" key="1">
    <citation type="journal article" date="2023" name="IMA Fungus">
        <title>Comparative genomic study of the Penicillium genus elucidates a diverse pangenome and 15 lateral gene transfer events.</title>
        <authorList>
            <person name="Petersen C."/>
            <person name="Sorensen T."/>
            <person name="Nielsen M.R."/>
            <person name="Sondergaard T.E."/>
            <person name="Sorensen J.L."/>
            <person name="Fitzpatrick D.A."/>
            <person name="Frisvad J.C."/>
            <person name="Nielsen K.L."/>
        </authorList>
    </citation>
    <scope>NUCLEOTIDE SEQUENCE</scope>
    <source>
        <strain evidence="9">IBT 17514</strain>
    </source>
</reference>
<keyword evidence="4 8" id="KW-0812">Transmembrane</keyword>
<dbReference type="AlphaFoldDB" id="A0AAD6MX98"/>
<keyword evidence="10" id="KW-1185">Reference proteome</keyword>
<dbReference type="InterPro" id="IPR011701">
    <property type="entry name" value="MFS"/>
</dbReference>
<feature type="transmembrane region" description="Helical" evidence="8">
    <location>
        <begin position="116"/>
        <end position="135"/>
    </location>
</feature>
<dbReference type="Pfam" id="PF07690">
    <property type="entry name" value="MFS_1"/>
    <property type="match status" value="1"/>
</dbReference>
<feature type="transmembrane region" description="Helical" evidence="8">
    <location>
        <begin position="567"/>
        <end position="586"/>
    </location>
</feature>
<comment type="subcellular location">
    <subcellularLocation>
        <location evidence="1">Membrane</location>
        <topology evidence="1">Multi-pass membrane protein</topology>
    </subcellularLocation>
</comment>
<keyword evidence="6 8" id="KW-0472">Membrane</keyword>
<evidence type="ECO:0000256" key="2">
    <source>
        <dbReference type="ARBA" id="ARBA00008335"/>
    </source>
</evidence>
<dbReference type="PANTHER" id="PTHR23501:SF3">
    <property type="entry name" value="MAJOR FACILITATOR SUPERFAMILY (MFS) PROFILE DOMAIN-CONTAINING PROTEIN"/>
    <property type="match status" value="1"/>
</dbReference>
<proteinExistence type="inferred from homology"/>
<feature type="transmembrane region" description="Helical" evidence="8">
    <location>
        <begin position="319"/>
        <end position="341"/>
    </location>
</feature>
<feature type="transmembrane region" description="Helical" evidence="8">
    <location>
        <begin position="398"/>
        <end position="420"/>
    </location>
</feature>
<feature type="transmembrane region" description="Helical" evidence="8">
    <location>
        <begin position="492"/>
        <end position="517"/>
    </location>
</feature>
<dbReference type="EMBL" id="JAQJAN010000005">
    <property type="protein sequence ID" value="KAJ5728415.1"/>
    <property type="molecule type" value="Genomic_DNA"/>
</dbReference>
<dbReference type="Proteomes" id="UP001215712">
    <property type="component" value="Unassembled WGS sequence"/>
</dbReference>
<evidence type="ECO:0000313" key="9">
    <source>
        <dbReference type="EMBL" id="KAJ5728415.1"/>
    </source>
</evidence>
<name>A0AAD6MX98_9EURO</name>
<evidence type="ECO:0000256" key="4">
    <source>
        <dbReference type="ARBA" id="ARBA00022692"/>
    </source>
</evidence>
<dbReference type="SUPFAM" id="SSF103473">
    <property type="entry name" value="MFS general substrate transporter"/>
    <property type="match status" value="2"/>
</dbReference>
<dbReference type="Gene3D" id="1.20.1250.20">
    <property type="entry name" value="MFS general substrate transporter like domains"/>
    <property type="match status" value="2"/>
</dbReference>
<organism evidence="9 10">
    <name type="scientific">Penicillium malachiteum</name>
    <dbReference type="NCBI Taxonomy" id="1324776"/>
    <lineage>
        <taxon>Eukaryota</taxon>
        <taxon>Fungi</taxon>
        <taxon>Dikarya</taxon>
        <taxon>Ascomycota</taxon>
        <taxon>Pezizomycotina</taxon>
        <taxon>Eurotiomycetes</taxon>
        <taxon>Eurotiomycetidae</taxon>
        <taxon>Eurotiales</taxon>
        <taxon>Aspergillaceae</taxon>
        <taxon>Penicillium</taxon>
    </lineage>
</organism>
<accession>A0AAD6MX98</accession>
<evidence type="ECO:0000256" key="1">
    <source>
        <dbReference type="ARBA" id="ARBA00004141"/>
    </source>
</evidence>
<evidence type="ECO:0000256" key="8">
    <source>
        <dbReference type="SAM" id="Phobius"/>
    </source>
</evidence>
<feature type="transmembrane region" description="Helical" evidence="8">
    <location>
        <begin position="283"/>
        <end position="307"/>
    </location>
</feature>
<protein>
    <recommendedName>
        <fullName evidence="11">Siderophore iron transporter mirB</fullName>
    </recommendedName>
</protein>
<keyword evidence="3" id="KW-0813">Transport</keyword>
<dbReference type="GO" id="GO:0005886">
    <property type="term" value="C:plasma membrane"/>
    <property type="evidence" value="ECO:0007669"/>
    <property type="project" value="TreeGrafter"/>
</dbReference>
<evidence type="ECO:0008006" key="11">
    <source>
        <dbReference type="Google" id="ProtNLM"/>
    </source>
</evidence>
<dbReference type="FunFam" id="1.20.1250.20:FF:000284">
    <property type="entry name" value="Siderophore iron transporter mirB"/>
    <property type="match status" value="1"/>
</dbReference>
<feature type="transmembrane region" description="Helical" evidence="8">
    <location>
        <begin position="361"/>
        <end position="378"/>
    </location>
</feature>
<feature type="transmembrane region" description="Helical" evidence="8">
    <location>
        <begin position="427"/>
        <end position="447"/>
    </location>
</feature>
<evidence type="ECO:0000256" key="5">
    <source>
        <dbReference type="ARBA" id="ARBA00022989"/>
    </source>
</evidence>
<feature type="transmembrane region" description="Helical" evidence="8">
    <location>
        <begin position="147"/>
        <end position="164"/>
    </location>
</feature>
<feature type="transmembrane region" description="Helical" evidence="8">
    <location>
        <begin position="203"/>
        <end position="223"/>
    </location>
</feature>
<evidence type="ECO:0000256" key="7">
    <source>
        <dbReference type="SAM" id="MobiDB-lite"/>
    </source>
</evidence>
<evidence type="ECO:0000256" key="6">
    <source>
        <dbReference type="ARBA" id="ARBA00023136"/>
    </source>
</evidence>
<feature type="transmembrane region" description="Helical" evidence="8">
    <location>
        <begin position="78"/>
        <end position="96"/>
    </location>
</feature>